<dbReference type="EMBL" id="JADIMB010000062">
    <property type="protein sequence ID" value="MBO8471016.1"/>
    <property type="molecule type" value="Genomic_DNA"/>
</dbReference>
<sequence>MIPILSRIFQKKGLRKYASHIPTGMTPLSSVRSVTVLLDSEDPASAECAGAAGSFFGKYGIRTDIRYIDTRSSRQKKTGPATDPGATFQRKDLNWYGRLKKKAMNTIMHPGTDLYIDLTSRDDYTAQFTATAFPAKFKIGSTTAEGFPFDLVVSSSGSPGSTSVQIFNEIATLLLTIR</sequence>
<protein>
    <submittedName>
        <fullName evidence="1">Uncharacterized protein</fullName>
    </submittedName>
</protein>
<reference evidence="1" key="1">
    <citation type="submission" date="2020-10" db="EMBL/GenBank/DDBJ databases">
        <authorList>
            <person name="Gilroy R."/>
        </authorList>
    </citation>
    <scope>NUCLEOTIDE SEQUENCE</scope>
    <source>
        <strain evidence="1">B2-22910</strain>
    </source>
</reference>
<reference evidence="1" key="2">
    <citation type="journal article" date="2021" name="PeerJ">
        <title>Extensive microbial diversity within the chicken gut microbiome revealed by metagenomics and culture.</title>
        <authorList>
            <person name="Gilroy R."/>
            <person name="Ravi A."/>
            <person name="Getino M."/>
            <person name="Pursley I."/>
            <person name="Horton D.L."/>
            <person name="Alikhan N.F."/>
            <person name="Baker D."/>
            <person name="Gharbi K."/>
            <person name="Hall N."/>
            <person name="Watson M."/>
            <person name="Adriaenssens E.M."/>
            <person name="Foster-Nyarko E."/>
            <person name="Jarju S."/>
            <person name="Secka A."/>
            <person name="Antonio M."/>
            <person name="Oren A."/>
            <person name="Chaudhuri R.R."/>
            <person name="La Ragione R."/>
            <person name="Hildebrand F."/>
            <person name="Pallen M.J."/>
        </authorList>
    </citation>
    <scope>NUCLEOTIDE SEQUENCE</scope>
    <source>
        <strain evidence="1">B2-22910</strain>
    </source>
</reference>
<dbReference type="AlphaFoldDB" id="A0A9D9NEU8"/>
<name>A0A9D9NEU8_9BACT</name>
<organism evidence="1 2">
    <name type="scientific">Candidatus Cryptobacteroides faecavium</name>
    <dbReference type="NCBI Taxonomy" id="2840762"/>
    <lineage>
        <taxon>Bacteria</taxon>
        <taxon>Pseudomonadati</taxon>
        <taxon>Bacteroidota</taxon>
        <taxon>Bacteroidia</taxon>
        <taxon>Bacteroidales</taxon>
        <taxon>Candidatus Cryptobacteroides</taxon>
    </lineage>
</organism>
<evidence type="ECO:0000313" key="2">
    <source>
        <dbReference type="Proteomes" id="UP000823603"/>
    </source>
</evidence>
<dbReference type="Proteomes" id="UP000823603">
    <property type="component" value="Unassembled WGS sequence"/>
</dbReference>
<accession>A0A9D9NEU8</accession>
<comment type="caution">
    <text evidence="1">The sequence shown here is derived from an EMBL/GenBank/DDBJ whole genome shotgun (WGS) entry which is preliminary data.</text>
</comment>
<proteinExistence type="predicted"/>
<evidence type="ECO:0000313" key="1">
    <source>
        <dbReference type="EMBL" id="MBO8471016.1"/>
    </source>
</evidence>
<gene>
    <name evidence="1" type="ORF">IAB82_04385</name>
</gene>
<dbReference type="Pfam" id="PF21857">
    <property type="entry name" value="DUF6913"/>
    <property type="match status" value="1"/>
</dbReference>
<dbReference type="InterPro" id="IPR054207">
    <property type="entry name" value="DUF6913"/>
</dbReference>